<dbReference type="EMBL" id="PKPP01000082">
    <property type="protein sequence ID" value="PWA98108.1"/>
    <property type="molecule type" value="Genomic_DNA"/>
</dbReference>
<dbReference type="GO" id="GO:0005783">
    <property type="term" value="C:endoplasmic reticulum"/>
    <property type="evidence" value="ECO:0007669"/>
    <property type="project" value="TreeGrafter"/>
</dbReference>
<dbReference type="InterPro" id="IPR032154">
    <property type="entry name" value="Coatomer_g_Cpla"/>
</dbReference>
<gene>
    <name evidence="2" type="ORF">CTI12_AA019120</name>
</gene>
<dbReference type="InterPro" id="IPR017106">
    <property type="entry name" value="Coatomer_gsu"/>
</dbReference>
<comment type="caution">
    <text evidence="2">The sequence shown here is derived from an EMBL/GenBank/DDBJ whole genome shotgun (WGS) entry which is preliminary data.</text>
</comment>
<dbReference type="Proteomes" id="UP000245207">
    <property type="component" value="Unassembled WGS sequence"/>
</dbReference>
<evidence type="ECO:0000259" key="1">
    <source>
        <dbReference type="Pfam" id="PF16381"/>
    </source>
</evidence>
<dbReference type="SUPFAM" id="SSF55711">
    <property type="entry name" value="Subdomain of clathrin and coatomer appendage domain"/>
    <property type="match status" value="1"/>
</dbReference>
<keyword evidence="3" id="KW-1185">Reference proteome</keyword>
<protein>
    <submittedName>
        <fullName evidence="2">Coatomer subunit gamma-2</fullName>
    </submittedName>
</protein>
<dbReference type="GO" id="GO:0006891">
    <property type="term" value="P:intra-Golgi vesicle-mediated transport"/>
    <property type="evidence" value="ECO:0007669"/>
    <property type="project" value="TreeGrafter"/>
</dbReference>
<dbReference type="Gene3D" id="3.30.310.10">
    <property type="entry name" value="TATA-Binding Protein"/>
    <property type="match status" value="1"/>
</dbReference>
<dbReference type="AlphaFoldDB" id="A0A2U1QJG0"/>
<feature type="domain" description="Coatomer subunit gamma C-terminal" evidence="1">
    <location>
        <begin position="106"/>
        <end position="162"/>
    </location>
</feature>
<dbReference type="PANTHER" id="PTHR10261">
    <property type="entry name" value="COATOMER SUBUNIT GAMMA"/>
    <property type="match status" value="1"/>
</dbReference>
<dbReference type="STRING" id="35608.A0A2U1QJG0"/>
<dbReference type="OrthoDB" id="1074925at2759"/>
<dbReference type="Pfam" id="PF16381">
    <property type="entry name" value="Coatomer_g_Cpla"/>
    <property type="match status" value="1"/>
</dbReference>
<accession>A0A2U1QJG0</accession>
<dbReference type="InterPro" id="IPR012295">
    <property type="entry name" value="TBP_dom_sf"/>
</dbReference>
<dbReference type="GO" id="GO:0030126">
    <property type="term" value="C:COPI vesicle coat"/>
    <property type="evidence" value="ECO:0007669"/>
    <property type="project" value="TreeGrafter"/>
</dbReference>
<evidence type="ECO:0000313" key="2">
    <source>
        <dbReference type="EMBL" id="PWA98108.1"/>
    </source>
</evidence>
<organism evidence="2 3">
    <name type="scientific">Artemisia annua</name>
    <name type="common">Sweet wormwood</name>
    <dbReference type="NCBI Taxonomy" id="35608"/>
    <lineage>
        <taxon>Eukaryota</taxon>
        <taxon>Viridiplantae</taxon>
        <taxon>Streptophyta</taxon>
        <taxon>Embryophyta</taxon>
        <taxon>Tracheophyta</taxon>
        <taxon>Spermatophyta</taxon>
        <taxon>Magnoliopsida</taxon>
        <taxon>eudicotyledons</taxon>
        <taxon>Gunneridae</taxon>
        <taxon>Pentapetalae</taxon>
        <taxon>asterids</taxon>
        <taxon>campanulids</taxon>
        <taxon>Asterales</taxon>
        <taxon>Asteraceae</taxon>
        <taxon>Asteroideae</taxon>
        <taxon>Anthemideae</taxon>
        <taxon>Artemisiinae</taxon>
        <taxon>Artemisia</taxon>
    </lineage>
</organism>
<dbReference type="InterPro" id="IPR009028">
    <property type="entry name" value="Coatomer/calthrin_app_sub_C"/>
</dbReference>
<dbReference type="GO" id="GO:0006886">
    <property type="term" value="P:intracellular protein transport"/>
    <property type="evidence" value="ECO:0007669"/>
    <property type="project" value="InterPro"/>
</dbReference>
<dbReference type="GO" id="GO:0005793">
    <property type="term" value="C:endoplasmic reticulum-Golgi intermediate compartment"/>
    <property type="evidence" value="ECO:0007669"/>
    <property type="project" value="TreeGrafter"/>
</dbReference>
<reference evidence="2 3" key="1">
    <citation type="journal article" date="2018" name="Mol. Plant">
        <title>The genome of Artemisia annua provides insight into the evolution of Asteraceae family and artemisinin biosynthesis.</title>
        <authorList>
            <person name="Shen Q."/>
            <person name="Zhang L."/>
            <person name="Liao Z."/>
            <person name="Wang S."/>
            <person name="Yan T."/>
            <person name="Shi P."/>
            <person name="Liu M."/>
            <person name="Fu X."/>
            <person name="Pan Q."/>
            <person name="Wang Y."/>
            <person name="Lv Z."/>
            <person name="Lu X."/>
            <person name="Zhang F."/>
            <person name="Jiang W."/>
            <person name="Ma Y."/>
            <person name="Chen M."/>
            <person name="Hao X."/>
            <person name="Li L."/>
            <person name="Tang Y."/>
            <person name="Lv G."/>
            <person name="Zhou Y."/>
            <person name="Sun X."/>
            <person name="Brodelius P.E."/>
            <person name="Rose J.K.C."/>
            <person name="Tang K."/>
        </authorList>
    </citation>
    <scope>NUCLEOTIDE SEQUENCE [LARGE SCALE GENOMIC DNA]</scope>
    <source>
        <strain evidence="3">cv. Huhao1</strain>
        <tissue evidence="2">Leaf</tissue>
    </source>
</reference>
<sequence length="262" mass="30262">MATSLLISPLSVGNDKLQSSFVQSTGAFIRGPMRKDGGARFVRVYVKESLDYIPKQFREGNLKDGCKFVLILICFCTEKVDPSTSEAEEDGIEDEHQLEDSEIVAADYMLKVGVSNFRIAWESLGPDFERVDEYGLGPRENLSEAVNVVINLLGEVAIVRKQHHYLFLVLLKRNFDVALSDNMLLTYAFWITDFYVHWATHCDIIGNQWQKNHKYVWKMATRNCEKFVRNPWEIKPTDYLRCIRRVRYVDAFMTELVISKGE</sequence>
<evidence type="ECO:0000313" key="3">
    <source>
        <dbReference type="Proteomes" id="UP000245207"/>
    </source>
</evidence>
<dbReference type="GO" id="GO:0009306">
    <property type="term" value="P:protein secretion"/>
    <property type="evidence" value="ECO:0007669"/>
    <property type="project" value="TreeGrafter"/>
</dbReference>
<name>A0A2U1QJG0_ARTAN</name>
<dbReference type="GO" id="GO:0000139">
    <property type="term" value="C:Golgi membrane"/>
    <property type="evidence" value="ECO:0007669"/>
    <property type="project" value="TreeGrafter"/>
</dbReference>
<dbReference type="GO" id="GO:0006888">
    <property type="term" value="P:endoplasmic reticulum to Golgi vesicle-mediated transport"/>
    <property type="evidence" value="ECO:0007669"/>
    <property type="project" value="TreeGrafter"/>
</dbReference>
<proteinExistence type="predicted"/>
<dbReference type="PANTHER" id="PTHR10261:SF0">
    <property type="entry name" value="COATOMER SUBUNIT GAMMA-2"/>
    <property type="match status" value="1"/>
</dbReference>